<reference evidence="2 3" key="1">
    <citation type="submission" date="2017-09" db="EMBL/GenBank/DDBJ databases">
        <authorList>
            <person name="Ehlers B."/>
            <person name="Leendertz F.H."/>
        </authorList>
    </citation>
    <scope>NUCLEOTIDE SEQUENCE [LARGE SCALE GENOMIC DNA]</scope>
    <source>
        <strain evidence="2 3">DSM 27208</strain>
    </source>
</reference>
<organism evidence="2 3">
    <name type="scientific">Natronoarchaeum philippinense</name>
    <dbReference type="NCBI Taxonomy" id="558529"/>
    <lineage>
        <taxon>Archaea</taxon>
        <taxon>Methanobacteriati</taxon>
        <taxon>Methanobacteriota</taxon>
        <taxon>Stenosarchaea group</taxon>
        <taxon>Halobacteria</taxon>
        <taxon>Halobacteriales</taxon>
        <taxon>Natronoarchaeaceae</taxon>
    </lineage>
</organism>
<dbReference type="Pfam" id="PF24035">
    <property type="entry name" value="DUF7344"/>
    <property type="match status" value="1"/>
</dbReference>
<dbReference type="InterPro" id="IPR036388">
    <property type="entry name" value="WH-like_DNA-bd_sf"/>
</dbReference>
<dbReference type="Gene3D" id="1.10.10.10">
    <property type="entry name" value="Winged helix-like DNA-binding domain superfamily/Winged helix DNA-binding domain"/>
    <property type="match status" value="1"/>
</dbReference>
<evidence type="ECO:0000259" key="1">
    <source>
        <dbReference type="Pfam" id="PF24035"/>
    </source>
</evidence>
<dbReference type="InterPro" id="IPR055768">
    <property type="entry name" value="DUF7344"/>
</dbReference>
<name>A0A285P259_NATPI</name>
<proteinExistence type="predicted"/>
<accession>A0A285P259</accession>
<feature type="domain" description="DUF7344" evidence="1">
    <location>
        <begin position="11"/>
        <end position="88"/>
    </location>
</feature>
<dbReference type="EMBL" id="OBEJ01000003">
    <property type="protein sequence ID" value="SNZ15815.1"/>
    <property type="molecule type" value="Genomic_DNA"/>
</dbReference>
<evidence type="ECO:0000313" key="3">
    <source>
        <dbReference type="Proteomes" id="UP000219453"/>
    </source>
</evidence>
<dbReference type="RefSeq" id="WP_097009501.1">
    <property type="nucleotide sequence ID" value="NZ_OBEJ01000003.1"/>
</dbReference>
<sequence length="116" mass="12727">MTKTADDLILEALANERRRRICKVLANTDRTALGVDRIAHRLATREEDSTTRSISKHAETLVVELHHVHLPKLDGAGIVEFDSDGGTVYCRDERVVGSVAAGRVPPEVGRTDPDES</sequence>
<evidence type="ECO:0000313" key="2">
    <source>
        <dbReference type="EMBL" id="SNZ15815.1"/>
    </source>
</evidence>
<dbReference type="Proteomes" id="UP000219453">
    <property type="component" value="Unassembled WGS sequence"/>
</dbReference>
<dbReference type="OrthoDB" id="247722at2157"/>
<gene>
    <name evidence="2" type="ORF">SAMN06269185_2607</name>
</gene>
<keyword evidence="3" id="KW-1185">Reference proteome</keyword>
<protein>
    <recommendedName>
        <fullName evidence="1">DUF7344 domain-containing protein</fullName>
    </recommendedName>
</protein>
<dbReference type="AlphaFoldDB" id="A0A285P259"/>